<dbReference type="Gene3D" id="3.20.20.40">
    <property type="entry name" value="1, 4-beta cellobiohydrolase"/>
    <property type="match status" value="1"/>
</dbReference>
<keyword evidence="2" id="KW-1133">Transmembrane helix</keyword>
<dbReference type="EMBL" id="QUSY01000139">
    <property type="protein sequence ID" value="RHY32410.1"/>
    <property type="molecule type" value="Genomic_DNA"/>
</dbReference>
<evidence type="ECO:0000256" key="1">
    <source>
        <dbReference type="SAM" id="MobiDB-lite"/>
    </source>
</evidence>
<proteinExistence type="predicted"/>
<protein>
    <recommendedName>
        <fullName evidence="6">Glycoside hydrolase</fullName>
    </recommendedName>
</protein>
<organism evidence="4 5">
    <name type="scientific">Aphanomyces invadans</name>
    <dbReference type="NCBI Taxonomy" id="157072"/>
    <lineage>
        <taxon>Eukaryota</taxon>
        <taxon>Sar</taxon>
        <taxon>Stramenopiles</taxon>
        <taxon>Oomycota</taxon>
        <taxon>Saprolegniomycetes</taxon>
        <taxon>Saprolegniales</taxon>
        <taxon>Verrucalvaceae</taxon>
        <taxon>Aphanomyces</taxon>
    </lineage>
</organism>
<dbReference type="SUPFAM" id="SSF51989">
    <property type="entry name" value="Glycosyl hydrolases family 6, cellulases"/>
    <property type="match status" value="1"/>
</dbReference>
<evidence type="ECO:0000313" key="5">
    <source>
        <dbReference type="Proteomes" id="UP000285060"/>
    </source>
</evidence>
<dbReference type="PANTHER" id="PTHR34876:SF4">
    <property type="entry name" value="1,4-BETA-D-GLUCAN CELLOBIOHYDROLASE C-RELATED"/>
    <property type="match status" value="1"/>
</dbReference>
<evidence type="ECO:0000256" key="2">
    <source>
        <dbReference type="SAM" id="Phobius"/>
    </source>
</evidence>
<feature type="signal peptide" evidence="3">
    <location>
        <begin position="1"/>
        <end position="21"/>
    </location>
</feature>
<dbReference type="InterPro" id="IPR036434">
    <property type="entry name" value="Beta_cellobiohydrolase_sf"/>
</dbReference>
<keyword evidence="5" id="KW-1185">Reference proteome</keyword>
<dbReference type="InterPro" id="IPR016288">
    <property type="entry name" value="Beta_cellobiohydrolase"/>
</dbReference>
<comment type="caution">
    <text evidence="4">The sequence shown here is derived from an EMBL/GenBank/DDBJ whole genome shotgun (WGS) entry which is preliminary data.</text>
</comment>
<dbReference type="Proteomes" id="UP000285060">
    <property type="component" value="Unassembled WGS sequence"/>
</dbReference>
<accession>A0A3R6WQA6</accession>
<feature type="transmembrane region" description="Helical" evidence="2">
    <location>
        <begin position="441"/>
        <end position="463"/>
    </location>
</feature>
<dbReference type="VEuPathDB" id="FungiDB:H310_14228"/>
<dbReference type="Pfam" id="PF01341">
    <property type="entry name" value="Glyco_hydro_6"/>
    <property type="match status" value="1"/>
</dbReference>
<feature type="compositionally biased region" description="Low complexity" evidence="1">
    <location>
        <begin position="355"/>
        <end position="382"/>
    </location>
</feature>
<feature type="compositionally biased region" description="Polar residues" evidence="1">
    <location>
        <begin position="384"/>
        <end position="430"/>
    </location>
</feature>
<feature type="region of interest" description="Disordered" evidence="1">
    <location>
        <begin position="318"/>
        <end position="433"/>
    </location>
</feature>
<reference evidence="4 5" key="1">
    <citation type="submission" date="2018-08" db="EMBL/GenBank/DDBJ databases">
        <title>Aphanomyces genome sequencing and annotation.</title>
        <authorList>
            <person name="Minardi D."/>
            <person name="Oidtmann B."/>
            <person name="Van Der Giezen M."/>
            <person name="Studholme D.J."/>
        </authorList>
    </citation>
    <scope>NUCLEOTIDE SEQUENCE [LARGE SCALE GENOMIC DNA]</scope>
    <source>
        <strain evidence="4 5">NJM0002</strain>
    </source>
</reference>
<dbReference type="PANTHER" id="PTHR34876">
    <property type="match status" value="1"/>
</dbReference>
<dbReference type="GO" id="GO:0030245">
    <property type="term" value="P:cellulose catabolic process"/>
    <property type="evidence" value="ECO:0007669"/>
    <property type="project" value="InterPro"/>
</dbReference>
<gene>
    <name evidence="4" type="ORF">DYB32_002603</name>
</gene>
<sequence>MKTFVGSTALALSVLQAGASATTICNAIPPHSWTQAAASNPKLHGAINELSKYAVATWYTDRWGDSVSDLLQKCTGSQVPSIVIYGLPNKDCADGFSSGGTNKDAAMYKAWVQNLVARVGSREVVYVLEPDAIGLLSNNNCAKQFNYLDNLKLALGLISAGNPNAKVYMDVASWSKRDEAAKILSDLKSAGRLHGIAINTSNYKTNAQLISTCEFYSAATGGLHCAFDTSRNYRGSIGDEWCNSASAGIGAPPGSDTGHSLVDFNLWLKVPGESDGVCNGRTPDAQVGPNAGEFFPQGFTSLWDNGYFVDKKGFPKIGGDSWPAPSPSTPSPPPQPTDAPATQAPSVPSPPPTDAPATQAPAPITSDATTTSPTTTSTTDETNSVEPTTASTPEVTASGDSNAITSNDGVPRTTPATESGNGSVGISAQASPEEETMTPSLIILIAAVAITGVVATVLAVAYIRKRNIREKRNDFVQRDSTGIVVLGHTTPMNGLDTQRALSVL</sequence>
<keyword evidence="2" id="KW-0812">Transmembrane</keyword>
<dbReference type="AlphaFoldDB" id="A0A3R6WQA6"/>
<evidence type="ECO:0000313" key="4">
    <source>
        <dbReference type="EMBL" id="RHY32410.1"/>
    </source>
</evidence>
<evidence type="ECO:0008006" key="6">
    <source>
        <dbReference type="Google" id="ProtNLM"/>
    </source>
</evidence>
<keyword evidence="3" id="KW-0732">Signal</keyword>
<name>A0A3R6WQA6_9STRA</name>
<evidence type="ECO:0000256" key="3">
    <source>
        <dbReference type="SAM" id="SignalP"/>
    </source>
</evidence>
<dbReference type="PRINTS" id="PR00733">
    <property type="entry name" value="GLHYDRLASE6"/>
</dbReference>
<dbReference type="GO" id="GO:0004553">
    <property type="term" value="F:hydrolase activity, hydrolyzing O-glycosyl compounds"/>
    <property type="evidence" value="ECO:0007669"/>
    <property type="project" value="InterPro"/>
</dbReference>
<feature type="compositionally biased region" description="Pro residues" evidence="1">
    <location>
        <begin position="324"/>
        <end position="337"/>
    </location>
</feature>
<feature type="chain" id="PRO_5025463694" description="Glycoside hydrolase" evidence="3">
    <location>
        <begin position="22"/>
        <end position="504"/>
    </location>
</feature>
<keyword evidence="2" id="KW-0472">Membrane</keyword>